<dbReference type="GO" id="GO:0005737">
    <property type="term" value="C:cytoplasm"/>
    <property type="evidence" value="ECO:0007669"/>
    <property type="project" value="TreeGrafter"/>
</dbReference>
<dbReference type="GO" id="GO:0006355">
    <property type="term" value="P:regulation of DNA-templated transcription"/>
    <property type="evidence" value="ECO:0007669"/>
    <property type="project" value="TreeGrafter"/>
</dbReference>
<reference evidence="4" key="2">
    <citation type="journal article" date="2013" name="Nat. Genet.">
        <title>The draft genomes of soft-shell turtle and green sea turtle yield insights into the development and evolution of the turtle-specific body plan.</title>
        <authorList>
            <person name="Wang Z."/>
            <person name="Pascual-Anaya J."/>
            <person name="Zadissa A."/>
            <person name="Li W."/>
            <person name="Niimura Y."/>
            <person name="Huang Z."/>
            <person name="Li C."/>
            <person name="White S."/>
            <person name="Xiong Z."/>
            <person name="Fang D."/>
            <person name="Wang B."/>
            <person name="Ming Y."/>
            <person name="Chen Y."/>
            <person name="Zheng Y."/>
            <person name="Kuraku S."/>
            <person name="Pignatelli M."/>
            <person name="Herrero J."/>
            <person name="Beal K."/>
            <person name="Nozawa M."/>
            <person name="Li Q."/>
            <person name="Wang J."/>
            <person name="Zhang H."/>
            <person name="Yu L."/>
            <person name="Shigenobu S."/>
            <person name="Wang J."/>
            <person name="Liu J."/>
            <person name="Flicek P."/>
            <person name="Searle S."/>
            <person name="Wang J."/>
            <person name="Kuratani S."/>
            <person name="Yin Y."/>
            <person name="Aken B."/>
            <person name="Zhang G."/>
            <person name="Irie N."/>
        </authorList>
    </citation>
    <scope>NUCLEOTIDE SEQUENCE [LARGE SCALE GENOMIC DNA]</scope>
    <source>
        <strain evidence="4">Daiwa-1</strain>
    </source>
</reference>
<sequence>RDFAFVASEKDTCMLKCHVFHCNVPAKAIAKALHEMCSQGAALGYLPGLAGLSCCGRPSGTHAACCPEQEKANPPQPQAAEGCTCRTAPPVTRQPSDGCWEGQGEPSPTARGLRRTLGPRRRALSCRPRLPLLSCPLEAGPEDAHIFECQVRYVTFIGVGRDAHAFALIVDLGQQHFQCAAFWCEPDAGTISEGVQAACMVQYQKCLVASTSRLKSKGGSRAGLKMKRTASVDSPGCPFPSLQKGGGGARKRGVFSFLDAFRQK</sequence>
<organism evidence="3 4">
    <name type="scientific">Pelodiscus sinensis</name>
    <name type="common">Chinese softshell turtle</name>
    <name type="synonym">Trionyx sinensis</name>
    <dbReference type="NCBI Taxonomy" id="13735"/>
    <lineage>
        <taxon>Eukaryota</taxon>
        <taxon>Metazoa</taxon>
        <taxon>Chordata</taxon>
        <taxon>Craniata</taxon>
        <taxon>Vertebrata</taxon>
        <taxon>Euteleostomi</taxon>
        <taxon>Archelosauria</taxon>
        <taxon>Testudinata</taxon>
        <taxon>Testudines</taxon>
        <taxon>Cryptodira</taxon>
        <taxon>Trionychia</taxon>
        <taxon>Trionychidae</taxon>
        <taxon>Pelodiscus</taxon>
    </lineage>
</organism>
<proteinExistence type="predicted"/>
<dbReference type="GO" id="GO:0005634">
    <property type="term" value="C:nucleus"/>
    <property type="evidence" value="ECO:0007669"/>
    <property type="project" value="TreeGrafter"/>
</dbReference>
<dbReference type="PANTHER" id="PTHR14058">
    <property type="entry name" value="AMYLOID BETA A4 PRECURSOR PROTEIN-BINDING FAMILY B"/>
    <property type="match status" value="1"/>
</dbReference>
<dbReference type="STRING" id="13735.ENSPSIP00000020016"/>
<name>K7GIA5_PELSI</name>
<dbReference type="PANTHER" id="PTHR14058:SF10">
    <property type="entry name" value="AMYLOID-BETA A4 PRECURSOR PROTEIN-BINDING FAMILY B MEMBER 3"/>
    <property type="match status" value="1"/>
</dbReference>
<dbReference type="EMBL" id="AGCU01001388">
    <property type="status" value="NOT_ANNOTATED_CDS"/>
    <property type="molecule type" value="Genomic_DNA"/>
</dbReference>
<dbReference type="GeneTree" id="ENSGT00390000000002"/>
<dbReference type="InterPro" id="IPR039576">
    <property type="entry name" value="APBB1/2/3"/>
</dbReference>
<evidence type="ECO:0000259" key="2">
    <source>
        <dbReference type="PROSITE" id="PS01179"/>
    </source>
</evidence>
<dbReference type="GO" id="GO:0001540">
    <property type="term" value="F:amyloid-beta binding"/>
    <property type="evidence" value="ECO:0007669"/>
    <property type="project" value="InterPro"/>
</dbReference>
<accession>K7GIA5</accession>
<dbReference type="FunFam" id="2.30.29.30:FF:000005">
    <property type="entry name" value="Amyloid beta (A4) protein b"/>
    <property type="match status" value="1"/>
</dbReference>
<reference evidence="4" key="1">
    <citation type="submission" date="2011-10" db="EMBL/GenBank/DDBJ databases">
        <authorList>
            <consortium name="Soft-shell Turtle Genome Consortium"/>
        </authorList>
    </citation>
    <scope>NUCLEOTIDE SEQUENCE [LARGE SCALE GENOMIC DNA]</scope>
    <source>
        <strain evidence="4">Daiwa-1</strain>
    </source>
</reference>
<dbReference type="EMBL" id="AGCU01001389">
    <property type="status" value="NOT_ANNOTATED_CDS"/>
    <property type="molecule type" value="Genomic_DNA"/>
</dbReference>
<protein>
    <submittedName>
        <fullName evidence="3">Amyloid beta protein binding family B member 3</fullName>
    </submittedName>
</protein>
<evidence type="ECO:0000256" key="1">
    <source>
        <dbReference type="ARBA" id="ARBA00022737"/>
    </source>
</evidence>
<keyword evidence="4" id="KW-1185">Reference proteome</keyword>
<keyword evidence="1" id="KW-0677">Repeat</keyword>
<dbReference type="EMBL" id="AGCU01001387">
    <property type="status" value="NOT_ANNOTATED_CDS"/>
    <property type="molecule type" value="Genomic_DNA"/>
</dbReference>
<dbReference type="SUPFAM" id="SSF50729">
    <property type="entry name" value="PH domain-like"/>
    <property type="match status" value="2"/>
</dbReference>
<dbReference type="HOGENOM" id="CLU_092267_0_0_1"/>
<feature type="domain" description="PID" evidence="2">
    <location>
        <begin position="146"/>
        <end position="207"/>
    </location>
</feature>
<dbReference type="Proteomes" id="UP000007267">
    <property type="component" value="Unassembled WGS sequence"/>
</dbReference>
<dbReference type="InterPro" id="IPR011993">
    <property type="entry name" value="PH-like_dom_sf"/>
</dbReference>
<evidence type="ECO:0000313" key="4">
    <source>
        <dbReference type="Proteomes" id="UP000007267"/>
    </source>
</evidence>
<reference evidence="3" key="4">
    <citation type="submission" date="2025-09" db="UniProtKB">
        <authorList>
            <consortium name="Ensembl"/>
        </authorList>
    </citation>
    <scope>IDENTIFICATION</scope>
</reference>
<dbReference type="InterPro" id="IPR006020">
    <property type="entry name" value="PTB/PI_dom"/>
</dbReference>
<dbReference type="Pfam" id="PF00640">
    <property type="entry name" value="PID"/>
    <property type="match status" value="1"/>
</dbReference>
<reference evidence="3" key="3">
    <citation type="submission" date="2025-08" db="UniProtKB">
        <authorList>
            <consortium name="Ensembl"/>
        </authorList>
    </citation>
    <scope>IDENTIFICATION</scope>
</reference>
<dbReference type="eggNOG" id="ENOG502QR5N">
    <property type="taxonomic scope" value="Eukaryota"/>
</dbReference>
<dbReference type="OMA" id="DVPMQEF"/>
<dbReference type="Ensembl" id="ENSPSIT00000020110.1">
    <property type="protein sequence ID" value="ENSPSIP00000020016.1"/>
    <property type="gene ID" value="ENSPSIG00000017731.1"/>
</dbReference>
<evidence type="ECO:0000313" key="3">
    <source>
        <dbReference type="Ensembl" id="ENSPSIP00000020016.1"/>
    </source>
</evidence>
<dbReference type="AlphaFoldDB" id="K7GIA5"/>
<dbReference type="Gene3D" id="2.30.29.30">
    <property type="entry name" value="Pleckstrin-homology domain (PH domain)/Phosphotyrosine-binding domain (PTB)"/>
    <property type="match status" value="2"/>
</dbReference>
<dbReference type="PROSITE" id="PS01179">
    <property type="entry name" value="PID"/>
    <property type="match status" value="1"/>
</dbReference>